<dbReference type="OrthoDB" id="4938517at2759"/>
<evidence type="ECO:0000313" key="2">
    <source>
        <dbReference type="Proteomes" id="UP000031192"/>
    </source>
</evidence>
<dbReference type="Proteomes" id="UP000031192">
    <property type="component" value="Unassembled WGS sequence"/>
</dbReference>
<dbReference type="AlphaFoldDB" id="A0A0B4GSR1"/>
<name>A0A0B4GSR1_METGA</name>
<reference evidence="1 2" key="1">
    <citation type="journal article" date="2014" name="Proc. Natl. Acad. Sci. U.S.A.">
        <title>Trajectory and genomic determinants of fungal-pathogen speciation and host adaptation.</title>
        <authorList>
            <person name="Hu X."/>
            <person name="Xiao G."/>
            <person name="Zheng P."/>
            <person name="Shang Y."/>
            <person name="Su Y."/>
            <person name="Zhang X."/>
            <person name="Liu X."/>
            <person name="Zhan S."/>
            <person name="St Leger R.J."/>
            <person name="Wang C."/>
        </authorList>
    </citation>
    <scope>NUCLEOTIDE SEQUENCE [LARGE SCALE GENOMIC DNA]</scope>
    <source>
        <strain evidence="1 2">ARSEF 977</strain>
    </source>
</reference>
<sequence>MKSHRPGDWGRYLVIAATRDDMKRFFRGLQKQTKISNTTITEVTPVHLAWWNFKSVQYFDLLELIKKIYQMDTSYYGNIEELNESYGKIQVTGLTHGVEAKDWPILSLQDVSLRDF</sequence>
<proteinExistence type="predicted"/>
<accession>A0A0B4GSR1</accession>
<keyword evidence="2" id="KW-1185">Reference proteome</keyword>
<organism evidence="1 2">
    <name type="scientific">Metarhizium guizhouense (strain ARSEF 977)</name>
    <dbReference type="NCBI Taxonomy" id="1276136"/>
    <lineage>
        <taxon>Eukaryota</taxon>
        <taxon>Fungi</taxon>
        <taxon>Dikarya</taxon>
        <taxon>Ascomycota</taxon>
        <taxon>Pezizomycotina</taxon>
        <taxon>Sordariomycetes</taxon>
        <taxon>Hypocreomycetidae</taxon>
        <taxon>Hypocreales</taxon>
        <taxon>Clavicipitaceae</taxon>
        <taxon>Metarhizium</taxon>
    </lineage>
</organism>
<gene>
    <name evidence="1" type="ORF">MGU_09974</name>
</gene>
<dbReference type="EMBL" id="AZNH01000076">
    <property type="protein sequence ID" value="KID82742.1"/>
    <property type="molecule type" value="Genomic_DNA"/>
</dbReference>
<protein>
    <submittedName>
        <fullName evidence="1">Uncharacterized protein</fullName>
    </submittedName>
</protein>
<comment type="caution">
    <text evidence="1">The sequence shown here is derived from an EMBL/GenBank/DDBJ whole genome shotgun (WGS) entry which is preliminary data.</text>
</comment>
<evidence type="ECO:0000313" key="1">
    <source>
        <dbReference type="EMBL" id="KID82742.1"/>
    </source>
</evidence>
<dbReference type="HOGENOM" id="CLU_133392_0_0_1"/>